<reference evidence="7" key="1">
    <citation type="submission" date="2021-01" db="EMBL/GenBank/DDBJ databases">
        <authorList>
            <person name="Kaushik A."/>
        </authorList>
    </citation>
    <scope>NUCLEOTIDE SEQUENCE</scope>
    <source>
        <strain evidence="7">AG4-R118</strain>
    </source>
</reference>
<feature type="transmembrane region" description="Helical" evidence="5">
    <location>
        <begin position="182"/>
        <end position="206"/>
    </location>
</feature>
<feature type="chain" id="PRO_5034808494" description="RTA1-domain-containing protein" evidence="6">
    <location>
        <begin position="25"/>
        <end position="314"/>
    </location>
</feature>
<dbReference type="GO" id="GO:0016020">
    <property type="term" value="C:membrane"/>
    <property type="evidence" value="ECO:0007669"/>
    <property type="project" value="UniProtKB-SubCell"/>
</dbReference>
<evidence type="ECO:0000256" key="1">
    <source>
        <dbReference type="ARBA" id="ARBA00004141"/>
    </source>
</evidence>
<evidence type="ECO:0000313" key="7">
    <source>
        <dbReference type="EMBL" id="CAE6426159.1"/>
    </source>
</evidence>
<comment type="caution">
    <text evidence="7">The sequence shown here is derived from an EMBL/GenBank/DDBJ whole genome shotgun (WGS) entry which is preliminary data.</text>
</comment>
<feature type="transmembrane region" description="Helical" evidence="5">
    <location>
        <begin position="110"/>
        <end position="133"/>
    </location>
</feature>
<feature type="transmembrane region" description="Helical" evidence="5">
    <location>
        <begin position="227"/>
        <end position="247"/>
    </location>
</feature>
<name>A0A8H3AHI3_9AGAM</name>
<evidence type="ECO:0000256" key="2">
    <source>
        <dbReference type="ARBA" id="ARBA00022692"/>
    </source>
</evidence>
<dbReference type="EMBL" id="CAJMWX010000738">
    <property type="protein sequence ID" value="CAE6426159.1"/>
    <property type="molecule type" value="Genomic_DNA"/>
</dbReference>
<evidence type="ECO:0000313" key="8">
    <source>
        <dbReference type="Proteomes" id="UP000663888"/>
    </source>
</evidence>
<feature type="transmembrane region" description="Helical" evidence="5">
    <location>
        <begin position="45"/>
        <end position="65"/>
    </location>
</feature>
<protein>
    <recommendedName>
        <fullName evidence="9">RTA1-domain-containing protein</fullName>
    </recommendedName>
</protein>
<evidence type="ECO:0008006" key="9">
    <source>
        <dbReference type="Google" id="ProtNLM"/>
    </source>
</evidence>
<dbReference type="AlphaFoldDB" id="A0A8H3AHI3"/>
<keyword evidence="6" id="KW-0732">Signal</keyword>
<keyword evidence="4 5" id="KW-0472">Membrane</keyword>
<evidence type="ECO:0000256" key="6">
    <source>
        <dbReference type="SAM" id="SignalP"/>
    </source>
</evidence>
<dbReference type="Pfam" id="PF04479">
    <property type="entry name" value="RTA1"/>
    <property type="match status" value="1"/>
</dbReference>
<proteinExistence type="predicted"/>
<sequence>MAVPTISCSTFYILLSLLAQSLCAFSVDTTDANNIDTPLRYTPNITLATVAGSIFVATAVGFLIWSIRHRGYYMVTIITGAIGYALGLFLRIRYAQEPTNAPIYNAMDLFLLLSPCGFIASIFMMLVPIATYLDAQEFLILRPNLLTKLFLLFEFTAFLVQGTGSAMSIALDTETKALGAKILIGGLALQTVSLTAYMNVFGLFVFRLWKHRKDEWNNRPNGILKHWLALLMVVGVGLQNLSIRGGYRMLVVMQGPNGFLSGSEQFFYTAECVTLWGAISAFLTVWPPRYLAMPRPVAVKDVEVQSVASLYSRQ</sequence>
<feature type="transmembrane region" description="Helical" evidence="5">
    <location>
        <begin position="72"/>
        <end position="90"/>
    </location>
</feature>
<accession>A0A8H3AHI3</accession>
<keyword evidence="3 5" id="KW-1133">Transmembrane helix</keyword>
<evidence type="ECO:0000256" key="4">
    <source>
        <dbReference type="ARBA" id="ARBA00023136"/>
    </source>
</evidence>
<feature type="signal peptide" evidence="6">
    <location>
        <begin position="1"/>
        <end position="24"/>
    </location>
</feature>
<feature type="transmembrane region" description="Helical" evidence="5">
    <location>
        <begin position="267"/>
        <end position="286"/>
    </location>
</feature>
<dbReference type="PANTHER" id="PTHR31465:SF1">
    <property type="entry name" value="PROTEIN RTA1-RELATED"/>
    <property type="match status" value="1"/>
</dbReference>
<feature type="transmembrane region" description="Helical" evidence="5">
    <location>
        <begin position="145"/>
        <end position="170"/>
    </location>
</feature>
<dbReference type="PANTHER" id="PTHR31465">
    <property type="entry name" value="PROTEIN RTA1-RELATED"/>
    <property type="match status" value="1"/>
</dbReference>
<evidence type="ECO:0000256" key="3">
    <source>
        <dbReference type="ARBA" id="ARBA00022989"/>
    </source>
</evidence>
<gene>
    <name evidence="7" type="ORF">RDB_LOCUS28829</name>
</gene>
<comment type="subcellular location">
    <subcellularLocation>
        <location evidence="1">Membrane</location>
        <topology evidence="1">Multi-pass membrane protein</topology>
    </subcellularLocation>
</comment>
<dbReference type="Proteomes" id="UP000663888">
    <property type="component" value="Unassembled WGS sequence"/>
</dbReference>
<keyword evidence="2 5" id="KW-0812">Transmembrane</keyword>
<evidence type="ECO:0000256" key="5">
    <source>
        <dbReference type="SAM" id="Phobius"/>
    </source>
</evidence>
<organism evidence="7 8">
    <name type="scientific">Rhizoctonia solani</name>
    <dbReference type="NCBI Taxonomy" id="456999"/>
    <lineage>
        <taxon>Eukaryota</taxon>
        <taxon>Fungi</taxon>
        <taxon>Dikarya</taxon>
        <taxon>Basidiomycota</taxon>
        <taxon>Agaricomycotina</taxon>
        <taxon>Agaricomycetes</taxon>
        <taxon>Cantharellales</taxon>
        <taxon>Ceratobasidiaceae</taxon>
        <taxon>Rhizoctonia</taxon>
    </lineage>
</organism>
<dbReference type="InterPro" id="IPR007568">
    <property type="entry name" value="RTA1"/>
</dbReference>